<keyword evidence="3" id="KW-1185">Reference proteome</keyword>
<name>A0A1M7TZ27_9FIRM</name>
<evidence type="ECO:0000313" key="3">
    <source>
        <dbReference type="Proteomes" id="UP000184010"/>
    </source>
</evidence>
<protein>
    <submittedName>
        <fullName evidence="2">Uncharacterized protein</fullName>
    </submittedName>
</protein>
<feature type="compositionally biased region" description="Low complexity" evidence="1">
    <location>
        <begin position="1097"/>
        <end position="1112"/>
    </location>
</feature>
<reference evidence="3" key="1">
    <citation type="submission" date="2016-12" db="EMBL/GenBank/DDBJ databases">
        <authorList>
            <person name="Varghese N."/>
            <person name="Submissions S."/>
        </authorList>
    </citation>
    <scope>NUCLEOTIDE SEQUENCE [LARGE SCALE GENOMIC DNA]</scope>
    <source>
        <strain evidence="3">DSM 11544</strain>
    </source>
</reference>
<dbReference type="Proteomes" id="UP000184010">
    <property type="component" value="Unassembled WGS sequence"/>
</dbReference>
<gene>
    <name evidence="2" type="ORF">SAMN02745215_02785</name>
</gene>
<feature type="compositionally biased region" description="Polar residues" evidence="1">
    <location>
        <begin position="93"/>
        <end position="114"/>
    </location>
</feature>
<evidence type="ECO:0000313" key="2">
    <source>
        <dbReference type="EMBL" id="SHN76022.1"/>
    </source>
</evidence>
<organism evidence="2 3">
    <name type="scientific">Desulfitobacterium chlororespirans DSM 11544</name>
    <dbReference type="NCBI Taxonomy" id="1121395"/>
    <lineage>
        <taxon>Bacteria</taxon>
        <taxon>Bacillati</taxon>
        <taxon>Bacillota</taxon>
        <taxon>Clostridia</taxon>
        <taxon>Eubacteriales</taxon>
        <taxon>Desulfitobacteriaceae</taxon>
        <taxon>Desulfitobacterium</taxon>
    </lineage>
</organism>
<evidence type="ECO:0000256" key="1">
    <source>
        <dbReference type="SAM" id="MobiDB-lite"/>
    </source>
</evidence>
<feature type="region of interest" description="Disordered" evidence="1">
    <location>
        <begin position="1095"/>
        <end position="1120"/>
    </location>
</feature>
<dbReference type="STRING" id="1121395.SAMN02745215_02785"/>
<dbReference type="EMBL" id="FRDN01000008">
    <property type="protein sequence ID" value="SHN76022.1"/>
    <property type="molecule type" value="Genomic_DNA"/>
</dbReference>
<proteinExistence type="predicted"/>
<dbReference type="RefSeq" id="WP_072773148.1">
    <property type="nucleotide sequence ID" value="NZ_FRDN01000008.1"/>
</dbReference>
<accession>A0A1M7TZ27</accession>
<sequence>MEGMQIIGEIHRNVKKMKSITDPTFAKLIRNQYLMRTDKRWGLLSLYFLEDSPSEDAQPLLNQTVVFRPEVVFQFLQNTINRSQILNHSHGLHNTNRTVLPQSDPVSGQSSELENPQAYGPIREGSREAGLGSQIHRYSFSKSVSPNYHLRYGSHITGNKGLTNAMPNDKMRINSNSALIHNPYHDDGSLFPGALLSQSPLFHWKFHQEKDFPSPGSILSQVLLPLSQANIALTFRPALQANLLSALNSVNQPKFIAAYSQREGPKLISAFRQTEQPNFTSVYSQREGLKLISAFRQTEQLNFTSAFSQRERPRFTSASIQANQLNFVPEFNPVSNSATRPGFTGVFTPLIQRGFSSPLKTQFTLVRNPVVIQKSANNREYPENGPLLWSTSELISELIGPKTPTFIGGGYPRTAKSGMDSTDFQWGANLLWKEAWFKEQDHKESLIREHKETINQDHPLQKERLRLLSFLEPSFYKYFTDNLQTNLSQNFRQQRNFSKYPDIYPIQNFQQRFSPLPGTWLNAPGANLRANLREPRRFSSALNQSRDVKASLPTLAWGYKLITNNFTGFSPVSARSPMPQSKFPFLYNRSLKQTFNRAILSRFPLMPGPAFVSIYKSAFASIYESAFTRIYQRLFQPTPGWEFTPSLDKSRGRSEDRQLKKISLFAKDMEFIQAEQLKDLVPDNEQYMSELNQSLIQGLTQSASQNFAQSLKEFTQSLNRNSNDYPNPNPDSLRQKELNRAGDGRSEVYRLSDLFKAVSAMVRPSLPGSGAVSNRFSWNLESGRIEPNPQPLFNPVRGGRFNANLTLSLFLASEKAGMLSSFQKKNLRLSSSAPSGRSAEPLLDGQSIFPVILLGDTVFAGPILSQRNTIQSFFPVRPVFNSRLLSGGHLSTSISDRVIDKVIDRIIPGMINRVEISHRAVLNNSLSPVTPAGLVNPVSPISPIAPVSLAGPVSFPTSIGLGQETVVKAGSGKKLYPTRPSLGISSFGMPHPRTLHLPAAVLNAPHFSTPYLNTLHAGTSYLNALHADTSTLYFLDLYTSLTNIPGRDHPVSDHVTPNLLDSSREILITPQLKNISLAERANQWLARILITPRTLMTPRTPGAPGTPGTPRGSMTPGSSGTPWEIPGSLIYWESWNRESLNSESSDTAPSALRNAEKEYGSKEKLHQGRAELKNIFRPSGLRLIEKLLGNVYRTLTHNHMEKYLAGKESFEKSVAGNPLLTLLKNDPKSEEQERGPLESSLVENYASFKSELEKIKNLFAVRQFRSPQFKIQSFKFPTFQSGSVFSPALSNPLPTHQNLEAWLFHRRGQGPLTILRERSIPRLDGEKDIKVSRDLRTVSRYGESTVLLQADEARRKELRTLRNTQLVALANPIAYQDREGEGPEMIILAPPVIAQDYNSGYTQSLPTITYREEEEKHRLNKQHEPVMKSLNTPVEIASPSLKQSIQNVDFMNPTELNRLVDKVYSQLETRLKREKRRFGF</sequence>
<feature type="region of interest" description="Disordered" evidence="1">
    <location>
        <begin position="93"/>
        <end position="120"/>
    </location>
</feature>